<name>A0A9E7R0U2_9EURY</name>
<reference evidence="1" key="1">
    <citation type="submission" date="2022-09" db="EMBL/GenBank/DDBJ databases">
        <title>Diverse halophilic archaea isolated from saline environments.</title>
        <authorList>
            <person name="Cui H.-L."/>
        </authorList>
    </citation>
    <scope>NUCLEOTIDE SEQUENCE</scope>
    <source>
        <strain evidence="1">ZS-35-S2</strain>
    </source>
</reference>
<dbReference type="RefSeq" id="WP_260592467.1">
    <property type="nucleotide sequence ID" value="NZ_CP104003.1"/>
</dbReference>
<sequence>MLGTTAVAGCSALVPRDAPYQIVGGVESTLVRGVRDGTNRKVAETTPTDSSVVDSAPTDLEVRTVAYDTAVVDLSGDGAMELDSETVERIQDGYDDPYGVVVLTLYNDDPHNEVPKGNSYGYRVTLGQLEQVTPGNRVAATVDTDRDVVTIDDLLAVDSVEE</sequence>
<dbReference type="AlphaFoldDB" id="A0A9E7R0U2"/>
<dbReference type="KEGG" id="ssai:N0B31_15160"/>
<organism evidence="1 2">
    <name type="scientific">Salinirubellus salinus</name>
    <dbReference type="NCBI Taxonomy" id="1364945"/>
    <lineage>
        <taxon>Archaea</taxon>
        <taxon>Methanobacteriati</taxon>
        <taxon>Methanobacteriota</taxon>
        <taxon>Stenosarchaea group</taxon>
        <taxon>Halobacteria</taxon>
        <taxon>Halobacteriales</taxon>
        <taxon>Natronomonadaceae</taxon>
        <taxon>Salinirubellus</taxon>
    </lineage>
</organism>
<protein>
    <submittedName>
        <fullName evidence="1">Uncharacterized protein</fullName>
    </submittedName>
</protein>
<evidence type="ECO:0000313" key="2">
    <source>
        <dbReference type="Proteomes" id="UP001057580"/>
    </source>
</evidence>
<dbReference type="EMBL" id="CP104003">
    <property type="protein sequence ID" value="UWM53473.1"/>
    <property type="molecule type" value="Genomic_DNA"/>
</dbReference>
<keyword evidence="2" id="KW-1185">Reference proteome</keyword>
<dbReference type="Proteomes" id="UP001057580">
    <property type="component" value="Chromosome"/>
</dbReference>
<accession>A0A9E7R0U2</accession>
<evidence type="ECO:0000313" key="1">
    <source>
        <dbReference type="EMBL" id="UWM53473.1"/>
    </source>
</evidence>
<gene>
    <name evidence="1" type="ORF">N0B31_15160</name>
</gene>
<dbReference type="GeneID" id="74943788"/>
<proteinExistence type="predicted"/>